<dbReference type="Gene3D" id="2.60.40.4070">
    <property type="match status" value="1"/>
</dbReference>
<dbReference type="AlphaFoldDB" id="A0A6J4T5F0"/>
<gene>
    <name evidence="3" type="ORF">AVDCRST_MAG30-2693</name>
</gene>
<evidence type="ECO:0008006" key="4">
    <source>
        <dbReference type="Google" id="ProtNLM"/>
    </source>
</evidence>
<dbReference type="EMBL" id="CADCVS010000349">
    <property type="protein sequence ID" value="CAA9514698.1"/>
    <property type="molecule type" value="Genomic_DNA"/>
</dbReference>
<organism evidence="3">
    <name type="scientific">uncultured Solirubrobacteraceae bacterium</name>
    <dbReference type="NCBI Taxonomy" id="1162706"/>
    <lineage>
        <taxon>Bacteria</taxon>
        <taxon>Bacillati</taxon>
        <taxon>Actinomycetota</taxon>
        <taxon>Thermoleophilia</taxon>
        <taxon>Solirubrobacterales</taxon>
        <taxon>Solirubrobacteraceae</taxon>
        <taxon>environmental samples</taxon>
    </lineage>
</organism>
<feature type="region of interest" description="Disordered" evidence="1">
    <location>
        <begin position="535"/>
        <end position="560"/>
    </location>
</feature>
<dbReference type="InterPro" id="IPR013211">
    <property type="entry name" value="LVIVD"/>
</dbReference>
<evidence type="ECO:0000256" key="1">
    <source>
        <dbReference type="SAM" id="MobiDB-lite"/>
    </source>
</evidence>
<feature type="chain" id="PRO_5026818898" description="FlgD Ig-like domain-containing protein" evidence="2">
    <location>
        <begin position="25"/>
        <end position="775"/>
    </location>
</feature>
<evidence type="ECO:0000313" key="3">
    <source>
        <dbReference type="EMBL" id="CAA9514698.1"/>
    </source>
</evidence>
<dbReference type="Pfam" id="PF08309">
    <property type="entry name" value="LVIVD"/>
    <property type="match status" value="1"/>
</dbReference>
<proteinExistence type="predicted"/>
<sequence length="775" mass="83430">MRSAAAFFLALILSLIVAVSPAAAHPTGADASAADAAVTAKAEPPVIDNPGPCTAAAAQGMPEGEGHDHQDIELHRNLSCRMKQVAFLPLKEELKDRPDVVLGEMDVKADIAAVSVIYPEGGVLFFDVSDPANPKFLSWYRDTNCESVVFANNCGAFIDLSADGKTAIIGVQNLSGVPHPLEIDTEGTPTAQPGVQIVDIRNPKAPRRGMNYSVVSQGGVHTARTFAVAEGPAKGEYVYAMAGGTGVDISKFTETPGGRVLTNVARVEAPNIHDTFTQVDPIDGKTYLYIADGFGSGFQVYDVTNPASPKPVAEWDLTPECTRDWYAHTIDVTHRGNKRYVTLPAELFTSANKQSASQQALGCGVEQGNGDKVGPMWIIDASDFSKLSPVDDRDTPIDVDDRAEMKKRSEAALVATWTNPAGRAGGNLTFSPHNQQIVGDKIYLSDYHGGVFVLDASGAFAGRPERPRELGYMVPAGDASNEAARPLFVPPPGSATPRQRGRTNIWDMVFYKGYVLAADQVGGFYSLQYEGDVVGDVPRDKPRPEAPTPTPTSTPATPAPVACASRAGLISATARGTGRNGGLTFDFKRRVDNPVTVDVFQQSRGRTVTGERRVRRFPGETGSFTWNGRDSRGRKVPSGIYFARFRIEAPNGQADTVRVTLGKSDGRFGPRRAFFGRDRCGTLGKFKLSRPVFGGRGARSLGIAYRLNEAARAQITVTNRRGRVVKRFAARQVEAGRTQRLTLKARGLERGDYRVKISVTRNGKTTTSTLTANRL</sequence>
<feature type="region of interest" description="Disordered" evidence="1">
    <location>
        <begin position="43"/>
        <end position="69"/>
    </location>
</feature>
<accession>A0A6J4T5F0</accession>
<reference evidence="3" key="1">
    <citation type="submission" date="2020-02" db="EMBL/GenBank/DDBJ databases">
        <authorList>
            <person name="Meier V. D."/>
        </authorList>
    </citation>
    <scope>NUCLEOTIDE SEQUENCE</scope>
    <source>
        <strain evidence="3">AVDCRST_MAG30</strain>
    </source>
</reference>
<protein>
    <recommendedName>
        <fullName evidence="4">FlgD Ig-like domain-containing protein</fullName>
    </recommendedName>
</protein>
<evidence type="ECO:0000256" key="2">
    <source>
        <dbReference type="SAM" id="SignalP"/>
    </source>
</evidence>
<feature type="signal peptide" evidence="2">
    <location>
        <begin position="1"/>
        <end position="24"/>
    </location>
</feature>
<keyword evidence="2" id="KW-0732">Signal</keyword>
<name>A0A6J4T5F0_9ACTN</name>